<dbReference type="HAMAP" id="MF_00244">
    <property type="entry name" value="NaMN_adenylyltr"/>
    <property type="match status" value="1"/>
</dbReference>
<proteinExistence type="inferred from homology"/>
<dbReference type="Proteomes" id="UP000295506">
    <property type="component" value="Unassembled WGS sequence"/>
</dbReference>
<evidence type="ECO:0000256" key="6">
    <source>
        <dbReference type="ARBA" id="ARBA00022695"/>
    </source>
</evidence>
<evidence type="ECO:0000256" key="7">
    <source>
        <dbReference type="ARBA" id="ARBA00022741"/>
    </source>
</evidence>
<dbReference type="GO" id="GO:0004515">
    <property type="term" value="F:nicotinate-nucleotide adenylyltransferase activity"/>
    <property type="evidence" value="ECO:0007669"/>
    <property type="project" value="UniProtKB-UniRule"/>
</dbReference>
<dbReference type="InterPro" id="IPR014729">
    <property type="entry name" value="Rossmann-like_a/b/a_fold"/>
</dbReference>
<evidence type="ECO:0000313" key="13">
    <source>
        <dbReference type="EMBL" id="TDT90647.1"/>
    </source>
</evidence>
<evidence type="ECO:0000256" key="10">
    <source>
        <dbReference type="ARBA" id="ARBA00048721"/>
    </source>
</evidence>
<evidence type="ECO:0000259" key="12">
    <source>
        <dbReference type="Pfam" id="PF01467"/>
    </source>
</evidence>
<evidence type="ECO:0000256" key="2">
    <source>
        <dbReference type="ARBA" id="ARBA00005019"/>
    </source>
</evidence>
<dbReference type="AlphaFoldDB" id="A0AA94PWX6"/>
<reference evidence="13 14" key="1">
    <citation type="submission" date="2019-03" db="EMBL/GenBank/DDBJ databases">
        <title>Genomic Encyclopedia of Type Strains, Phase IV (KMG-IV): sequencing the most valuable type-strain genomes for metagenomic binning, comparative biology and taxonomic classification.</title>
        <authorList>
            <person name="Goeker M."/>
        </authorList>
    </citation>
    <scope>NUCLEOTIDE SEQUENCE [LARGE SCALE GENOMIC DNA]</scope>
    <source>
        <strain evidence="13 14">DSM 101483</strain>
    </source>
</reference>
<dbReference type="RefSeq" id="WP_078063804.1">
    <property type="nucleotide sequence ID" value="NZ_CP014206.1"/>
</dbReference>
<keyword evidence="9 11" id="KW-0520">NAD</keyword>
<dbReference type="Gene3D" id="3.40.50.620">
    <property type="entry name" value="HUPs"/>
    <property type="match status" value="1"/>
</dbReference>
<comment type="catalytic activity">
    <reaction evidence="10 11">
        <text>nicotinate beta-D-ribonucleotide + ATP + H(+) = deamido-NAD(+) + diphosphate</text>
        <dbReference type="Rhea" id="RHEA:22860"/>
        <dbReference type="ChEBI" id="CHEBI:15378"/>
        <dbReference type="ChEBI" id="CHEBI:30616"/>
        <dbReference type="ChEBI" id="CHEBI:33019"/>
        <dbReference type="ChEBI" id="CHEBI:57502"/>
        <dbReference type="ChEBI" id="CHEBI:58437"/>
        <dbReference type="EC" id="2.7.7.18"/>
    </reaction>
</comment>
<comment type="function">
    <text evidence="1 11">Catalyzes the reversible adenylation of nicotinate mononucleotide (NaMN) to nicotinic acid adenine dinucleotide (NaAD).</text>
</comment>
<evidence type="ECO:0000256" key="4">
    <source>
        <dbReference type="ARBA" id="ARBA00022642"/>
    </source>
</evidence>
<dbReference type="NCBIfam" id="TIGR00482">
    <property type="entry name" value="nicotinate (nicotinamide) nucleotide adenylyltransferase"/>
    <property type="match status" value="1"/>
</dbReference>
<dbReference type="SUPFAM" id="SSF52374">
    <property type="entry name" value="Nucleotidylyl transferase"/>
    <property type="match status" value="1"/>
</dbReference>
<name>A0AA94PWX6_9BACT</name>
<comment type="caution">
    <text evidence="13">The sequence shown here is derived from an EMBL/GenBank/DDBJ whole genome shotgun (WGS) entry which is preliminary data.</text>
</comment>
<evidence type="ECO:0000256" key="3">
    <source>
        <dbReference type="ARBA" id="ARBA00009014"/>
    </source>
</evidence>
<feature type="domain" description="Cytidyltransferase-like" evidence="12">
    <location>
        <begin position="5"/>
        <end position="183"/>
    </location>
</feature>
<dbReference type="EMBL" id="SOBK01000002">
    <property type="protein sequence ID" value="TDT90647.1"/>
    <property type="molecule type" value="Genomic_DNA"/>
</dbReference>
<dbReference type="Pfam" id="PF01467">
    <property type="entry name" value="CTP_transf_like"/>
    <property type="match status" value="1"/>
</dbReference>
<dbReference type="GO" id="GO:0009435">
    <property type="term" value="P:NAD+ biosynthetic process"/>
    <property type="evidence" value="ECO:0007669"/>
    <property type="project" value="UniProtKB-UniRule"/>
</dbReference>
<evidence type="ECO:0000256" key="11">
    <source>
        <dbReference type="HAMAP-Rule" id="MF_00244"/>
    </source>
</evidence>
<dbReference type="PANTHER" id="PTHR39321">
    <property type="entry name" value="NICOTINATE-NUCLEOTIDE ADENYLYLTRANSFERASE-RELATED"/>
    <property type="match status" value="1"/>
</dbReference>
<comment type="similarity">
    <text evidence="3 11">Belongs to the NadD family.</text>
</comment>
<evidence type="ECO:0000256" key="1">
    <source>
        <dbReference type="ARBA" id="ARBA00002324"/>
    </source>
</evidence>
<dbReference type="InterPro" id="IPR004821">
    <property type="entry name" value="Cyt_trans-like"/>
</dbReference>
<accession>A0AA94PWX6</accession>
<evidence type="ECO:0000256" key="9">
    <source>
        <dbReference type="ARBA" id="ARBA00023027"/>
    </source>
</evidence>
<dbReference type="EC" id="2.7.7.18" evidence="11"/>
<keyword evidence="5 11" id="KW-0808">Transferase</keyword>
<organism evidence="13 14">
    <name type="scientific">Pseudodesulfovibrio indicus</name>
    <dbReference type="NCBI Taxonomy" id="1716143"/>
    <lineage>
        <taxon>Bacteria</taxon>
        <taxon>Pseudomonadati</taxon>
        <taxon>Thermodesulfobacteriota</taxon>
        <taxon>Desulfovibrionia</taxon>
        <taxon>Desulfovibrionales</taxon>
        <taxon>Desulfovibrionaceae</taxon>
    </lineage>
</organism>
<dbReference type="GO" id="GO:0005524">
    <property type="term" value="F:ATP binding"/>
    <property type="evidence" value="ECO:0007669"/>
    <property type="project" value="UniProtKB-KW"/>
</dbReference>
<sequence length="220" mass="24721">MKTGILGGSFNPVHTGHVRMAIEVLERLGLDRVELVPAAEPPHKPGEGMLPFELRLELVRRAIEGIPGLGANPLEAERPGPSFTCDTLTCYRTEQPDTEMYFILGASTFLELHKWRRGLEIPELASLVVVNRWEAAEAVAGFVESSWPEAVEEEQGEWRLPGGNTIRLVDIPRLDIKGGQIRRRWLDRRNLRLLVPDGVVELLEERAETIERYWGARGSA</sequence>
<keyword evidence="7 11" id="KW-0547">Nucleotide-binding</keyword>
<evidence type="ECO:0000313" key="14">
    <source>
        <dbReference type="Proteomes" id="UP000295506"/>
    </source>
</evidence>
<dbReference type="CDD" id="cd02165">
    <property type="entry name" value="NMNAT"/>
    <property type="match status" value="1"/>
</dbReference>
<dbReference type="PANTHER" id="PTHR39321:SF3">
    <property type="entry name" value="PHOSPHOPANTETHEINE ADENYLYLTRANSFERASE"/>
    <property type="match status" value="1"/>
</dbReference>
<keyword evidence="4 11" id="KW-0662">Pyridine nucleotide biosynthesis</keyword>
<evidence type="ECO:0000256" key="8">
    <source>
        <dbReference type="ARBA" id="ARBA00022840"/>
    </source>
</evidence>
<dbReference type="InterPro" id="IPR005248">
    <property type="entry name" value="NadD/NMNAT"/>
</dbReference>
<protein>
    <recommendedName>
        <fullName evidence="11">Probable nicotinate-nucleotide adenylyltransferase</fullName>
        <ecNumber evidence="11">2.7.7.18</ecNumber>
    </recommendedName>
    <alternativeName>
        <fullName evidence="11">Deamido-NAD(+) diphosphorylase</fullName>
    </alternativeName>
    <alternativeName>
        <fullName evidence="11">Deamido-NAD(+) pyrophosphorylase</fullName>
    </alternativeName>
    <alternativeName>
        <fullName evidence="11">Nicotinate mononucleotide adenylyltransferase</fullName>
        <shortName evidence="11">NaMN adenylyltransferase</shortName>
    </alternativeName>
</protein>
<gene>
    <name evidence="11" type="primary">nadD</name>
    <name evidence="13" type="ORF">EDC59_10277</name>
</gene>
<keyword evidence="6 11" id="KW-0548">Nucleotidyltransferase</keyword>
<keyword evidence="8 11" id="KW-0067">ATP-binding</keyword>
<comment type="pathway">
    <text evidence="2 11">Cofactor biosynthesis; NAD(+) biosynthesis; deamido-NAD(+) from nicotinate D-ribonucleotide: step 1/1.</text>
</comment>
<evidence type="ECO:0000256" key="5">
    <source>
        <dbReference type="ARBA" id="ARBA00022679"/>
    </source>
</evidence>